<dbReference type="InterPro" id="IPR016181">
    <property type="entry name" value="Acyl_CoA_acyltransferase"/>
</dbReference>
<proteinExistence type="predicted"/>
<dbReference type="SUPFAM" id="SSF55729">
    <property type="entry name" value="Acyl-CoA N-acyltransferases (Nat)"/>
    <property type="match status" value="2"/>
</dbReference>
<evidence type="ECO:0000313" key="2">
    <source>
        <dbReference type="EMBL" id="KAG4423332.1"/>
    </source>
</evidence>
<dbReference type="EMBL" id="JAFJYH010000036">
    <property type="protein sequence ID" value="KAG4423332.1"/>
    <property type="molecule type" value="Genomic_DNA"/>
</dbReference>
<comment type="caution">
    <text evidence="2">The sequence shown here is derived from an EMBL/GenBank/DDBJ whole genome shotgun (WGS) entry which is preliminary data.</text>
</comment>
<dbReference type="AlphaFoldDB" id="A0A8H7WEF8"/>
<organism evidence="2 3">
    <name type="scientific">Cadophora malorum</name>
    <dbReference type="NCBI Taxonomy" id="108018"/>
    <lineage>
        <taxon>Eukaryota</taxon>
        <taxon>Fungi</taxon>
        <taxon>Dikarya</taxon>
        <taxon>Ascomycota</taxon>
        <taxon>Pezizomycotina</taxon>
        <taxon>Leotiomycetes</taxon>
        <taxon>Helotiales</taxon>
        <taxon>Ploettnerulaceae</taxon>
        <taxon>Cadophora</taxon>
    </lineage>
</organism>
<reference evidence="2" key="1">
    <citation type="submission" date="2021-02" db="EMBL/GenBank/DDBJ databases">
        <title>Genome sequence Cadophora malorum strain M34.</title>
        <authorList>
            <person name="Stefanovic E."/>
            <person name="Vu D."/>
            <person name="Scully C."/>
            <person name="Dijksterhuis J."/>
            <person name="Roader J."/>
            <person name="Houbraken J."/>
        </authorList>
    </citation>
    <scope>NUCLEOTIDE SEQUENCE</scope>
    <source>
        <strain evidence="2">M34</strain>
    </source>
</reference>
<evidence type="ECO:0000313" key="3">
    <source>
        <dbReference type="Proteomes" id="UP000664132"/>
    </source>
</evidence>
<sequence>MSNQRHDAEETDEMSIDSGATSLPPPRPPTFLDSNRHSLAIISRDSPDWLGYIRALQETDVIILLTPVVIPISHDPTDTSDPFEPFGRALAKRHSRIRHVPYTRRNGITSTHLGFIKRGHIIVLCFAISPDLPLQLEIADITFAVSDNKPCIVVICSDMIDTGSPGPFPTIVQAAGYSPPALEAAAALVFGENLHPQAGGSGESSRSNLRQPRLWLVDQWNEARDLSRVLDLWTECVSSRFALDQQTLASLLRRPGYAKHYVVRDSSSRDILGFCATYLSYMDQEGERLIASVAFLFVQREHREQGIGLSLHSHAISELKKTRGVVRLQLGSTFPRILYGPPLDIPLNDAWFRRRGWPLSRELPGQGRVVYDLILNFPEWRYKEDPFPPTTPSYRPCTQADMGQVLELVARISFEQVKMGWFDQYLSLMNGPNVKDVILGFADNAMVATALTYTPSCGSQISSNLPWASQVGNDVGGVACICVHPNMRHLVMGGLLDACVETLHDQGMKRMFADGIGDEADGFLKLGFRKWAQYRDVWKDT</sequence>
<name>A0A8H7WEF8_9HELO</name>
<feature type="region of interest" description="Disordered" evidence="1">
    <location>
        <begin position="1"/>
        <end position="32"/>
    </location>
</feature>
<dbReference type="Proteomes" id="UP000664132">
    <property type="component" value="Unassembled WGS sequence"/>
</dbReference>
<dbReference type="OrthoDB" id="47059at2759"/>
<gene>
    <name evidence="2" type="ORF">IFR04_003566</name>
</gene>
<accession>A0A8H7WEF8</accession>
<keyword evidence="3" id="KW-1185">Reference proteome</keyword>
<evidence type="ECO:0008006" key="4">
    <source>
        <dbReference type="Google" id="ProtNLM"/>
    </source>
</evidence>
<protein>
    <recommendedName>
        <fullName evidence="4">N-acetyltransferase domain-containing protein</fullName>
    </recommendedName>
</protein>
<evidence type="ECO:0000256" key="1">
    <source>
        <dbReference type="SAM" id="MobiDB-lite"/>
    </source>
</evidence>
<dbReference type="CDD" id="cd04301">
    <property type="entry name" value="NAT_SF"/>
    <property type="match status" value="1"/>
</dbReference>
<dbReference type="Gene3D" id="3.40.630.30">
    <property type="match status" value="2"/>
</dbReference>